<name>A0A6J3S8H4_TURTR</name>
<dbReference type="OrthoDB" id="9809622at2759"/>
<keyword evidence="2" id="KW-1185">Reference proteome</keyword>
<dbReference type="InParanoid" id="A0A6J3S8H4"/>
<feature type="region of interest" description="Disordered" evidence="1">
    <location>
        <begin position="78"/>
        <end position="195"/>
    </location>
</feature>
<feature type="compositionally biased region" description="Basic and acidic residues" evidence="1">
    <location>
        <begin position="111"/>
        <end position="155"/>
    </location>
</feature>
<dbReference type="AlphaFoldDB" id="A0A6J3S8H4"/>
<dbReference type="Proteomes" id="UP000245320">
    <property type="component" value="Chromosome 12"/>
</dbReference>
<organism evidence="2 3">
    <name type="scientific">Tursiops truncatus</name>
    <name type="common">Atlantic bottle-nosed dolphin</name>
    <name type="synonym">Delphinus truncatus</name>
    <dbReference type="NCBI Taxonomy" id="9739"/>
    <lineage>
        <taxon>Eukaryota</taxon>
        <taxon>Metazoa</taxon>
        <taxon>Chordata</taxon>
        <taxon>Craniata</taxon>
        <taxon>Vertebrata</taxon>
        <taxon>Euteleostomi</taxon>
        <taxon>Mammalia</taxon>
        <taxon>Eutheria</taxon>
        <taxon>Laurasiatheria</taxon>
        <taxon>Artiodactyla</taxon>
        <taxon>Whippomorpha</taxon>
        <taxon>Cetacea</taxon>
        <taxon>Odontoceti</taxon>
        <taxon>Delphinidae</taxon>
        <taxon>Tursiops</taxon>
    </lineage>
</organism>
<protein>
    <submittedName>
        <fullName evidence="3">Triadin-like</fullName>
    </submittedName>
</protein>
<dbReference type="RefSeq" id="XP_033723265.1">
    <property type="nucleotide sequence ID" value="XM_033867374.1"/>
</dbReference>
<evidence type="ECO:0000313" key="3">
    <source>
        <dbReference type="RefSeq" id="XP_033723265.1"/>
    </source>
</evidence>
<accession>A0A6J3S8H4</accession>
<dbReference type="CTD" id="10345"/>
<feature type="compositionally biased region" description="Basic and acidic residues" evidence="1">
    <location>
        <begin position="78"/>
        <end position="97"/>
    </location>
</feature>
<sequence length="216" mass="23729">MAGSQAEPLKRKGGKRLRLTEFSWLFLARDVTGGIQVDMLKVVLSVSQQLLNPSYVLIAGGRNMSFKVEGEKDDVKMKTEKETAMDVKKKDPGKVPEAKQGTIKVAAQATTKKDEKKEDSKKTRTTAEAKPPKKEHSAPSEKQVKAKTERAKEEVGAASTKKAVPGKKEEKTTKTVEQEIRKEKSGKTSSVLKDKEPIKGKEVKVPASLKEKGITL</sequence>
<feature type="compositionally biased region" description="Basic and acidic residues" evidence="1">
    <location>
        <begin position="166"/>
        <end position="195"/>
    </location>
</feature>
<proteinExistence type="predicted"/>
<gene>
    <name evidence="3" type="primary">LOC109552816</name>
</gene>
<evidence type="ECO:0000256" key="1">
    <source>
        <dbReference type="SAM" id="MobiDB-lite"/>
    </source>
</evidence>
<evidence type="ECO:0000313" key="2">
    <source>
        <dbReference type="Proteomes" id="UP000245320"/>
    </source>
</evidence>
<reference evidence="3" key="1">
    <citation type="submission" date="2025-08" db="UniProtKB">
        <authorList>
            <consortium name="RefSeq"/>
        </authorList>
    </citation>
    <scope>IDENTIFICATION</scope>
    <source>
        <tissue evidence="3">Spleen</tissue>
    </source>
</reference>